<evidence type="ECO:0000313" key="3">
    <source>
        <dbReference type="Proteomes" id="UP000198598"/>
    </source>
</evidence>
<feature type="coiled-coil region" evidence="1">
    <location>
        <begin position="235"/>
        <end position="262"/>
    </location>
</feature>
<keyword evidence="3" id="KW-1185">Reference proteome</keyword>
<evidence type="ECO:0000313" key="2">
    <source>
        <dbReference type="EMBL" id="SFF39821.1"/>
    </source>
</evidence>
<dbReference type="EMBL" id="FOLQ01000066">
    <property type="protein sequence ID" value="SFF39821.1"/>
    <property type="molecule type" value="Genomic_DNA"/>
</dbReference>
<keyword evidence="1" id="KW-0175">Coiled coil</keyword>
<gene>
    <name evidence="2" type="ORF">SAMN05216167_1665</name>
</gene>
<sequence>MDNLDPYNFLFQLPLYSKIKITSDNKDAFVDLTNFKGDLDAYNPTLKEKTTYKVVQYPASGHFGSFEFHSWSRHGGYVLECKRTSERIMIYVFWNFEESTFQKIGQYPSIADLHISKIKTYNKVLNKEQLKEFTRAIGLAANGVGIGSFVYLRRIFENLIEEAYQKAKSDHPSLTEEDYHKLRMAEKIDFLKSYLPVFLSENKSLYSILSIGLHSLTEDDCLQHFEIVKVGIELILDEKVEKQQKEAKIEEAKKKLAELNNTLSKKS</sequence>
<evidence type="ECO:0000256" key="1">
    <source>
        <dbReference type="SAM" id="Coils"/>
    </source>
</evidence>
<dbReference type="AlphaFoldDB" id="A0A1I2IH09"/>
<organism evidence="2 3">
    <name type="scientific">Spirosoma endophyticum</name>
    <dbReference type="NCBI Taxonomy" id="662367"/>
    <lineage>
        <taxon>Bacteria</taxon>
        <taxon>Pseudomonadati</taxon>
        <taxon>Bacteroidota</taxon>
        <taxon>Cytophagia</taxon>
        <taxon>Cytophagales</taxon>
        <taxon>Cytophagaceae</taxon>
        <taxon>Spirosoma</taxon>
    </lineage>
</organism>
<protein>
    <submittedName>
        <fullName evidence="2">Uncharacterized protein</fullName>
    </submittedName>
</protein>
<dbReference type="Proteomes" id="UP000198598">
    <property type="component" value="Unassembled WGS sequence"/>
</dbReference>
<dbReference type="STRING" id="662367.SAMN05216167_1665"/>
<accession>A0A1I2IH09</accession>
<dbReference type="OrthoDB" id="981660at2"/>
<dbReference type="RefSeq" id="WP_093835495.1">
    <property type="nucleotide sequence ID" value="NZ_FOLQ01000066.1"/>
</dbReference>
<reference evidence="2 3" key="1">
    <citation type="submission" date="2016-10" db="EMBL/GenBank/DDBJ databases">
        <authorList>
            <person name="de Groot N.N."/>
        </authorList>
    </citation>
    <scope>NUCLEOTIDE SEQUENCE [LARGE SCALE GENOMIC DNA]</scope>
    <source>
        <strain evidence="2 3">DSM 26130</strain>
    </source>
</reference>
<name>A0A1I2IH09_9BACT</name>
<proteinExistence type="predicted"/>